<dbReference type="EMBL" id="BARU01006849">
    <property type="protein sequence ID" value="GAH37763.1"/>
    <property type="molecule type" value="Genomic_DNA"/>
</dbReference>
<gene>
    <name evidence="1" type="ORF">S03H2_13492</name>
</gene>
<proteinExistence type="predicted"/>
<organism evidence="1">
    <name type="scientific">marine sediment metagenome</name>
    <dbReference type="NCBI Taxonomy" id="412755"/>
    <lineage>
        <taxon>unclassified sequences</taxon>
        <taxon>metagenomes</taxon>
        <taxon>ecological metagenomes</taxon>
    </lineage>
</organism>
<name>X1GXL8_9ZZZZ</name>
<evidence type="ECO:0000313" key="1">
    <source>
        <dbReference type="EMBL" id="GAH37763.1"/>
    </source>
</evidence>
<sequence length="49" mass="5615">MSGVIWYWTNGSKKIFTRKIDIVDKAMSEGYYVVPMMVASHIFKPGDSE</sequence>
<reference evidence="1" key="1">
    <citation type="journal article" date="2014" name="Front. Microbiol.">
        <title>High frequency of phylogenetically diverse reductive dehalogenase-homologous genes in deep subseafloor sedimentary metagenomes.</title>
        <authorList>
            <person name="Kawai M."/>
            <person name="Futagami T."/>
            <person name="Toyoda A."/>
            <person name="Takaki Y."/>
            <person name="Nishi S."/>
            <person name="Hori S."/>
            <person name="Arai W."/>
            <person name="Tsubouchi T."/>
            <person name="Morono Y."/>
            <person name="Uchiyama I."/>
            <person name="Ito T."/>
            <person name="Fujiyama A."/>
            <person name="Inagaki F."/>
            <person name="Takami H."/>
        </authorList>
    </citation>
    <scope>NUCLEOTIDE SEQUENCE</scope>
    <source>
        <strain evidence="1">Expedition CK06-06</strain>
    </source>
</reference>
<protein>
    <submittedName>
        <fullName evidence="1">Uncharacterized protein</fullName>
    </submittedName>
</protein>
<accession>X1GXL8</accession>
<dbReference type="AlphaFoldDB" id="X1GXL8"/>
<comment type="caution">
    <text evidence="1">The sequence shown here is derived from an EMBL/GenBank/DDBJ whole genome shotgun (WGS) entry which is preliminary data.</text>
</comment>